<dbReference type="Gene3D" id="1.10.10.750">
    <property type="entry name" value="Ypt/Rab-GAP domain of gyp1p, domain 1"/>
    <property type="match status" value="1"/>
</dbReference>
<keyword evidence="3" id="KW-0343">GTPase activation</keyword>
<dbReference type="GO" id="GO:0005096">
    <property type="term" value="F:GTPase activator activity"/>
    <property type="evidence" value="ECO:0007669"/>
    <property type="project" value="UniProtKB-KW"/>
</dbReference>
<dbReference type="Gene3D" id="1.10.472.80">
    <property type="entry name" value="Ypt/Rab-GAP domain of gyp1p, domain 3"/>
    <property type="match status" value="1"/>
</dbReference>
<feature type="compositionally biased region" description="Polar residues" evidence="11">
    <location>
        <begin position="423"/>
        <end position="441"/>
    </location>
</feature>
<reference evidence="14" key="3">
    <citation type="journal article" date="2014" name="Nature">
        <title>Elephant shark genome provides unique insights into gnathostome evolution.</title>
        <authorList>
            <consortium name="International Elephant Shark Genome Sequencing Consortium"/>
            <person name="Venkatesh B."/>
            <person name="Lee A.P."/>
            <person name="Ravi V."/>
            <person name="Maurya A.K."/>
            <person name="Lian M.M."/>
            <person name="Swann J.B."/>
            <person name="Ohta Y."/>
            <person name="Flajnik M.F."/>
            <person name="Sutoh Y."/>
            <person name="Kasahara M."/>
            <person name="Hoon S."/>
            <person name="Gangu V."/>
            <person name="Roy S.W."/>
            <person name="Irimia M."/>
            <person name="Korzh V."/>
            <person name="Kondrychyn I."/>
            <person name="Lim Z.W."/>
            <person name="Tay B.H."/>
            <person name="Tohari S."/>
            <person name="Kong K.W."/>
            <person name="Ho S."/>
            <person name="Lorente-Galdos B."/>
            <person name="Quilez J."/>
            <person name="Marques-Bonet T."/>
            <person name="Raney B.J."/>
            <person name="Ingham P.W."/>
            <person name="Tay A."/>
            <person name="Hillier L.W."/>
            <person name="Minx P."/>
            <person name="Boehm T."/>
            <person name="Wilson R.K."/>
            <person name="Brenner S."/>
            <person name="Warren W.C."/>
        </authorList>
    </citation>
    <scope>NUCLEOTIDE SEQUENCE [LARGE SCALE GENOMIC DNA]</scope>
</reference>
<evidence type="ECO:0000313" key="14">
    <source>
        <dbReference type="Proteomes" id="UP000314986"/>
    </source>
</evidence>
<reference evidence="13" key="4">
    <citation type="submission" date="2025-08" db="UniProtKB">
        <authorList>
            <consortium name="Ensembl"/>
        </authorList>
    </citation>
    <scope>IDENTIFICATION</scope>
</reference>
<reference evidence="14" key="2">
    <citation type="journal article" date="2007" name="PLoS Biol.">
        <title>Survey sequencing and comparative analysis of the elephant shark (Callorhinchus milii) genome.</title>
        <authorList>
            <person name="Venkatesh B."/>
            <person name="Kirkness E.F."/>
            <person name="Loh Y.H."/>
            <person name="Halpern A.L."/>
            <person name="Lee A.P."/>
            <person name="Johnson J."/>
            <person name="Dandona N."/>
            <person name="Viswanathan L.D."/>
            <person name="Tay A."/>
            <person name="Venter J.C."/>
            <person name="Strausberg R.L."/>
            <person name="Brenner S."/>
        </authorList>
    </citation>
    <scope>NUCLEOTIDE SEQUENCE [LARGE SCALE GENOMIC DNA]</scope>
</reference>
<reference evidence="13" key="5">
    <citation type="submission" date="2025-09" db="UniProtKB">
        <authorList>
            <consortium name="Ensembl"/>
        </authorList>
    </citation>
    <scope>IDENTIFICATION</scope>
</reference>
<feature type="region of interest" description="Disordered" evidence="11">
    <location>
        <begin position="454"/>
        <end position="503"/>
    </location>
</feature>
<evidence type="ECO:0000256" key="5">
    <source>
        <dbReference type="ARBA" id="ARBA00022990"/>
    </source>
</evidence>
<dbReference type="FunFam" id="1.10.10.750:FF:000001">
    <property type="entry name" value="TBC1 domain family member 10A"/>
    <property type="match status" value="1"/>
</dbReference>
<keyword evidence="5" id="KW-0007">Acetylation</keyword>
<evidence type="ECO:0000256" key="8">
    <source>
        <dbReference type="ARBA" id="ARBA00059926"/>
    </source>
</evidence>
<evidence type="ECO:0000256" key="11">
    <source>
        <dbReference type="SAM" id="MobiDB-lite"/>
    </source>
</evidence>
<evidence type="ECO:0000256" key="6">
    <source>
        <dbReference type="ARBA" id="ARBA00023034"/>
    </source>
</evidence>
<dbReference type="RefSeq" id="XP_007885775.1">
    <property type="nucleotide sequence ID" value="XM_007887584.2"/>
</dbReference>
<reference evidence="14" key="1">
    <citation type="journal article" date="2006" name="Science">
        <title>Ancient noncoding elements conserved in the human genome.</title>
        <authorList>
            <person name="Venkatesh B."/>
            <person name="Kirkness E.F."/>
            <person name="Loh Y.H."/>
            <person name="Halpern A.L."/>
            <person name="Lee A.P."/>
            <person name="Johnson J."/>
            <person name="Dandona N."/>
            <person name="Viswanathan L.D."/>
            <person name="Tay A."/>
            <person name="Venter J.C."/>
            <person name="Strausberg R.L."/>
            <person name="Brenner S."/>
        </authorList>
    </citation>
    <scope>NUCLEOTIDE SEQUENCE [LARGE SCALE GENOMIC DNA]</scope>
</reference>
<dbReference type="Proteomes" id="UP000314986">
    <property type="component" value="Unassembled WGS sequence"/>
</dbReference>
<evidence type="ECO:0000256" key="7">
    <source>
        <dbReference type="ARBA" id="ARBA00023329"/>
    </source>
</evidence>
<dbReference type="InterPro" id="IPR035969">
    <property type="entry name" value="Rab-GAP_TBC_sf"/>
</dbReference>
<dbReference type="GO" id="GO:0031267">
    <property type="term" value="F:small GTPase binding"/>
    <property type="evidence" value="ECO:0007669"/>
    <property type="project" value="TreeGrafter"/>
</dbReference>
<dbReference type="InParanoid" id="A0A4W3JF29"/>
<dbReference type="Gene3D" id="1.10.8.270">
    <property type="entry name" value="putative rabgap domain of human tbc1 domain family member 14 like domains"/>
    <property type="match status" value="1"/>
</dbReference>
<keyword evidence="6" id="KW-0333">Golgi apparatus</keyword>
<dbReference type="GO" id="GO:0031410">
    <property type="term" value="C:cytoplasmic vesicle"/>
    <property type="evidence" value="ECO:0007669"/>
    <property type="project" value="UniProtKB-SubCell"/>
</dbReference>
<dbReference type="STRING" id="7868.ENSCMIP00000036683"/>
<keyword evidence="7" id="KW-0968">Cytoplasmic vesicle</keyword>
<dbReference type="OrthoDB" id="294251at2759"/>
<evidence type="ECO:0000256" key="9">
    <source>
        <dbReference type="ARBA" id="ARBA00064037"/>
    </source>
</evidence>
<feature type="region of interest" description="Disordered" evidence="11">
    <location>
        <begin position="408"/>
        <end position="441"/>
    </location>
</feature>
<dbReference type="PROSITE" id="PS50086">
    <property type="entry name" value="TBC_RABGAP"/>
    <property type="match status" value="1"/>
</dbReference>
<proteinExistence type="predicted"/>
<evidence type="ECO:0000259" key="12">
    <source>
        <dbReference type="PROSITE" id="PS50086"/>
    </source>
</evidence>
<feature type="domain" description="Rab-GAP TBC" evidence="12">
    <location>
        <begin position="115"/>
        <end position="307"/>
    </location>
</feature>
<comment type="function">
    <text evidence="8">Acts as a GTPase-activating protein for RAB5A and RAB43. Involved in receptor trafficking. In complex with EPS8 inhibits internalization of EGFR. Involved in retrograde transport from the endocytic pathway to the Golgi apparatus. Involved in the transport of Shiga toxin from early and recycling endosomes to the trans-Golgi network. Required for structural integrity of the Golgi complex.</text>
</comment>
<dbReference type="AlphaFoldDB" id="A0A4W3JF29"/>
<sequence length="978" mass="111830">MKVDEDFKGTRFRFEAFDMKKDLESLIAEERAEIISKYNKGRHDGAAIDPWEDFNIYKVVDRFGFLHEKELPTPSALEEKQKHLEVERTDKWVKMLKKWEKYRNSDKMIRRIYKGIPLQLRGQIWSILLDVEKLKSENEGKYEKMKAQAQIVSTEIKQIDLDVNRTFRNHIMFRDRFGVKQQALFHVLAAYSVYNTEVSYCQGMSQIAAILLMYLNEEDAFWALSQLLTNKKHSMHGFFIPGFPKLQRFQAHHDQILSRLLPKLKKHLDKEQMSTGIYTTKWFLQCFIERTPFTLTLRLWDIYILEGERVLAAMAYTILKLHKKRLLKMSLEHLREFLQELMSKNFQYEDDYVIEHLQESMSELRKIRLELPPPAKPDEFPKTPLGQEISLLQVMTTVMVNGKNTMLQSRSNDLQPDREAEKSQIQLSVPESSESNKVSSMETLQAQTLEMYKDQPPLQDVSRHPKEDKIQLSKEGEAVSSEMDPLQFPAKGTKQYPEEEDTSSQKCMAHIAENDPILCLENIDLVLPVSETADFPEENIINYISMSKAEFAETTVISGTQSLQTEPLCSSEIDQTQVIENVTDSPEKFKAPITEEVDEQSLDQEYRNNEPSPNSCHGEVVDCDEIEIHFPDPPEMLCDEMHLLNPRVLETSDIYPDLKDPQLGEPHPPINQSQPTIVQFSSSGEENPSLGGLPEGISMYMDSKGTKTVAEHHNERRASNVSEYDNLSDTEYKYDQIISEPINEIKIIEVTDENDALPQKEHVLTEAENTSVSTPNLFMSLELSDKPQLTKHASFTHKQSWDVCTPVHHIMPSHQSLSRSSPAGLELDPIRNLNSQNPAHLLPITQTSPVRQCLNSSCKIVKSITPVHLACAAQQNFLNFKHIALTLEDDDPHLLATYDEKGICAIQENAASGFTVSVPKVLLDKDVSPIKIPTYSAEHPTPSTQMHQESLRAESTELSAETCLPPCAEIQDSESIML</sequence>
<protein>
    <recommendedName>
        <fullName evidence="10">USP6 N-terminal-like protein</fullName>
    </recommendedName>
</protein>
<dbReference type="InterPro" id="IPR050302">
    <property type="entry name" value="Rab_GAP_TBC_domain"/>
</dbReference>
<accession>A0A4W3JF29</accession>
<feature type="compositionally biased region" description="Basic and acidic residues" evidence="11">
    <location>
        <begin position="461"/>
        <end position="477"/>
    </location>
</feature>
<organism evidence="13 14">
    <name type="scientific">Callorhinchus milii</name>
    <name type="common">Ghost shark</name>
    <dbReference type="NCBI Taxonomy" id="7868"/>
    <lineage>
        <taxon>Eukaryota</taxon>
        <taxon>Metazoa</taxon>
        <taxon>Chordata</taxon>
        <taxon>Craniata</taxon>
        <taxon>Vertebrata</taxon>
        <taxon>Chondrichthyes</taxon>
        <taxon>Holocephali</taxon>
        <taxon>Chimaeriformes</taxon>
        <taxon>Callorhinchidae</taxon>
        <taxon>Callorhinchus</taxon>
    </lineage>
</organism>
<dbReference type="GeneID" id="103174934"/>
<dbReference type="OMA" id="AMAYTIM"/>
<dbReference type="KEGG" id="cmk:103174934"/>
<dbReference type="FunFam" id="1.10.472.80:FF:000019">
    <property type="entry name" value="USP6 N-terminal like"/>
    <property type="match status" value="1"/>
</dbReference>
<comment type="subunit">
    <text evidence="9">Interacts with EPS8.</text>
</comment>
<gene>
    <name evidence="13" type="primary">LOC103174934</name>
</gene>
<keyword evidence="14" id="KW-1185">Reference proteome</keyword>
<dbReference type="Ensembl" id="ENSCMIT00000037224.1">
    <property type="protein sequence ID" value="ENSCMIP00000036683.1"/>
    <property type="gene ID" value="ENSCMIG00000015496.1"/>
</dbReference>
<dbReference type="PANTHER" id="PTHR47219">
    <property type="entry name" value="RAB GTPASE-ACTIVATING PROTEIN 1-LIKE"/>
    <property type="match status" value="1"/>
</dbReference>
<evidence type="ECO:0000256" key="4">
    <source>
        <dbReference type="ARBA" id="ARBA00022553"/>
    </source>
</evidence>
<dbReference type="PANTHER" id="PTHR47219:SF25">
    <property type="entry name" value="RAB-GAP TBC DOMAIN-CONTAINING PROTEIN"/>
    <property type="match status" value="1"/>
</dbReference>
<dbReference type="SMART" id="SM00164">
    <property type="entry name" value="TBC"/>
    <property type="match status" value="1"/>
</dbReference>
<name>A0A4W3JF29_CALMI</name>
<keyword evidence="4" id="KW-0597">Phosphoprotein</keyword>
<evidence type="ECO:0000313" key="13">
    <source>
        <dbReference type="Ensembl" id="ENSCMIP00000036683.1"/>
    </source>
</evidence>
<evidence type="ECO:0000256" key="3">
    <source>
        <dbReference type="ARBA" id="ARBA00022468"/>
    </source>
</evidence>
<evidence type="ECO:0000256" key="10">
    <source>
        <dbReference type="ARBA" id="ARBA00070172"/>
    </source>
</evidence>
<dbReference type="FunFam" id="1.10.8.270:FF:000010">
    <property type="entry name" value="Putative USP6 N-terminal-like protein"/>
    <property type="match status" value="1"/>
</dbReference>
<evidence type="ECO:0000256" key="2">
    <source>
        <dbReference type="ARBA" id="ARBA00004555"/>
    </source>
</evidence>
<dbReference type="Pfam" id="PF00566">
    <property type="entry name" value="RabGAP-TBC"/>
    <property type="match status" value="1"/>
</dbReference>
<dbReference type="InterPro" id="IPR000195">
    <property type="entry name" value="Rab-GAP-TBC_dom"/>
</dbReference>
<dbReference type="GO" id="GO:0005794">
    <property type="term" value="C:Golgi apparatus"/>
    <property type="evidence" value="ECO:0007669"/>
    <property type="project" value="UniProtKB-SubCell"/>
</dbReference>
<dbReference type="SUPFAM" id="SSF47923">
    <property type="entry name" value="Ypt/Rab-GAP domain of gyp1p"/>
    <property type="match status" value="2"/>
</dbReference>
<comment type="subcellular location">
    <subcellularLocation>
        <location evidence="1">Cytoplasmic vesicle</location>
    </subcellularLocation>
    <subcellularLocation>
        <location evidence="2">Golgi apparatus</location>
    </subcellularLocation>
</comment>
<dbReference type="GeneTree" id="ENSGT00940000161238"/>
<evidence type="ECO:0000256" key="1">
    <source>
        <dbReference type="ARBA" id="ARBA00004541"/>
    </source>
</evidence>